<evidence type="ECO:0000313" key="4">
    <source>
        <dbReference type="EMBL" id="GLQ94801.1"/>
    </source>
</evidence>
<dbReference type="SUPFAM" id="SSF56925">
    <property type="entry name" value="OMPA-like"/>
    <property type="match status" value="1"/>
</dbReference>
<proteinExistence type="predicted"/>
<organism evidence="4 5">
    <name type="scientific">Dyella acidisoli</name>
    <dbReference type="NCBI Taxonomy" id="1867834"/>
    <lineage>
        <taxon>Bacteria</taxon>
        <taxon>Pseudomonadati</taxon>
        <taxon>Pseudomonadota</taxon>
        <taxon>Gammaproteobacteria</taxon>
        <taxon>Lysobacterales</taxon>
        <taxon>Rhodanobacteraceae</taxon>
        <taxon>Dyella</taxon>
    </lineage>
</organism>
<name>A0ABQ5XTK5_9GAMM</name>
<dbReference type="Pfam" id="PF13505">
    <property type="entry name" value="OMP_b-brl"/>
    <property type="match status" value="1"/>
</dbReference>
<protein>
    <recommendedName>
        <fullName evidence="3">Outer membrane protein beta-barrel domain-containing protein</fullName>
    </recommendedName>
</protein>
<evidence type="ECO:0000256" key="2">
    <source>
        <dbReference type="SAM" id="SignalP"/>
    </source>
</evidence>
<dbReference type="Proteomes" id="UP001156670">
    <property type="component" value="Unassembled WGS sequence"/>
</dbReference>
<dbReference type="Gene3D" id="2.40.160.20">
    <property type="match status" value="1"/>
</dbReference>
<keyword evidence="5" id="KW-1185">Reference proteome</keyword>
<dbReference type="EMBL" id="BSOB01000046">
    <property type="protein sequence ID" value="GLQ94801.1"/>
    <property type="molecule type" value="Genomic_DNA"/>
</dbReference>
<evidence type="ECO:0000259" key="3">
    <source>
        <dbReference type="Pfam" id="PF13505"/>
    </source>
</evidence>
<comment type="caution">
    <text evidence="4">The sequence shown here is derived from an EMBL/GenBank/DDBJ whole genome shotgun (WGS) entry which is preliminary data.</text>
</comment>
<feature type="chain" id="PRO_5045159392" description="Outer membrane protein beta-barrel domain-containing protein" evidence="2">
    <location>
        <begin position="23"/>
        <end position="205"/>
    </location>
</feature>
<keyword evidence="1 2" id="KW-0732">Signal</keyword>
<dbReference type="InterPro" id="IPR011250">
    <property type="entry name" value="OMP/PagP_B-barrel"/>
</dbReference>
<sequence length="205" mass="22533">MRKFAIIAAALAVGTVSSAAFAGDGNLFVNANGGASHYSGSNPFSGYADNSFSKTGKAGALRVGYRWNSVVDYGVEVGYGFLGNANARVVYPSVGTERDQVQTRGWLLGGNLNYNIDEHWYVDARAGWFRARSLYEVRLLSDYGNQFGRDAVTRTGEYFGFGGGYNFNKNFSLGLAYDTYRVPENDVVTKNTRIGMYSLQAEYRF</sequence>
<dbReference type="RefSeq" id="WP_284322472.1">
    <property type="nucleotide sequence ID" value="NZ_BSOB01000046.1"/>
</dbReference>
<accession>A0ABQ5XTK5</accession>
<evidence type="ECO:0000256" key="1">
    <source>
        <dbReference type="ARBA" id="ARBA00022729"/>
    </source>
</evidence>
<feature type="domain" description="Outer membrane protein beta-barrel" evidence="3">
    <location>
        <begin position="8"/>
        <end position="205"/>
    </location>
</feature>
<reference evidence="5" key="1">
    <citation type="journal article" date="2019" name="Int. J. Syst. Evol. Microbiol.">
        <title>The Global Catalogue of Microorganisms (GCM) 10K type strain sequencing project: providing services to taxonomists for standard genome sequencing and annotation.</title>
        <authorList>
            <consortium name="The Broad Institute Genomics Platform"/>
            <consortium name="The Broad Institute Genome Sequencing Center for Infectious Disease"/>
            <person name="Wu L."/>
            <person name="Ma J."/>
        </authorList>
    </citation>
    <scope>NUCLEOTIDE SEQUENCE [LARGE SCALE GENOMIC DNA]</scope>
    <source>
        <strain evidence="5">NBRC 111980</strain>
    </source>
</reference>
<gene>
    <name evidence="4" type="ORF">GCM10007901_37530</name>
</gene>
<evidence type="ECO:0000313" key="5">
    <source>
        <dbReference type="Proteomes" id="UP001156670"/>
    </source>
</evidence>
<dbReference type="InterPro" id="IPR027385">
    <property type="entry name" value="Beta-barrel_OMP"/>
</dbReference>
<feature type="signal peptide" evidence="2">
    <location>
        <begin position="1"/>
        <end position="22"/>
    </location>
</feature>